<name>A0AAU2HC76_9ACTN</name>
<organism evidence="3">
    <name type="scientific">Streptomyces sp. NBC_00060</name>
    <dbReference type="NCBI Taxonomy" id="2975636"/>
    <lineage>
        <taxon>Bacteria</taxon>
        <taxon>Bacillati</taxon>
        <taxon>Actinomycetota</taxon>
        <taxon>Actinomycetes</taxon>
        <taxon>Kitasatosporales</taxon>
        <taxon>Streptomycetaceae</taxon>
        <taxon>Streptomyces</taxon>
    </lineage>
</organism>
<feature type="signal peptide" evidence="2">
    <location>
        <begin position="1"/>
        <end position="27"/>
    </location>
</feature>
<sequence>MNPNIRAAAATAALLTGLLAAAGTANATERIDAQHLAAHLDKAVAAEQASGENAGDIGGPILGALTSSPDGADTVNS</sequence>
<keyword evidence="2" id="KW-0732">Signal</keyword>
<reference evidence="3" key="1">
    <citation type="submission" date="2022-10" db="EMBL/GenBank/DDBJ databases">
        <title>The complete genomes of actinobacterial strains from the NBC collection.</title>
        <authorList>
            <person name="Joergensen T.S."/>
            <person name="Alvarez Arevalo M."/>
            <person name="Sterndorff E.B."/>
            <person name="Faurdal D."/>
            <person name="Vuksanovic O."/>
            <person name="Mourched A.-S."/>
            <person name="Charusanti P."/>
            <person name="Shaw S."/>
            <person name="Blin K."/>
            <person name="Weber T."/>
        </authorList>
    </citation>
    <scope>NUCLEOTIDE SEQUENCE</scope>
    <source>
        <strain evidence="3">NBC_00060</strain>
    </source>
</reference>
<evidence type="ECO:0000313" key="3">
    <source>
        <dbReference type="EMBL" id="WTU44489.1"/>
    </source>
</evidence>
<dbReference type="AlphaFoldDB" id="A0AAU2HC76"/>
<accession>A0AAU2HC76</accession>
<feature type="compositionally biased region" description="Polar residues" evidence="1">
    <location>
        <begin position="65"/>
        <end position="77"/>
    </location>
</feature>
<proteinExistence type="predicted"/>
<evidence type="ECO:0000256" key="1">
    <source>
        <dbReference type="SAM" id="MobiDB-lite"/>
    </source>
</evidence>
<gene>
    <name evidence="3" type="ORF">OHV25_35345</name>
</gene>
<protein>
    <submittedName>
        <fullName evidence="3">Uncharacterized protein</fullName>
    </submittedName>
</protein>
<evidence type="ECO:0000256" key="2">
    <source>
        <dbReference type="SAM" id="SignalP"/>
    </source>
</evidence>
<feature type="chain" id="PRO_5043816046" evidence="2">
    <location>
        <begin position="28"/>
        <end position="77"/>
    </location>
</feature>
<dbReference type="EMBL" id="CP108253">
    <property type="protein sequence ID" value="WTU44489.1"/>
    <property type="molecule type" value="Genomic_DNA"/>
</dbReference>
<feature type="region of interest" description="Disordered" evidence="1">
    <location>
        <begin position="50"/>
        <end position="77"/>
    </location>
</feature>